<dbReference type="GO" id="GO:0016740">
    <property type="term" value="F:transferase activity"/>
    <property type="evidence" value="ECO:0007669"/>
    <property type="project" value="UniProtKB-KW"/>
</dbReference>
<dbReference type="EMBL" id="FOSL01000005">
    <property type="protein sequence ID" value="SFK33134.1"/>
    <property type="molecule type" value="Genomic_DNA"/>
</dbReference>
<evidence type="ECO:0000313" key="4">
    <source>
        <dbReference type="Proteomes" id="UP000323300"/>
    </source>
</evidence>
<dbReference type="Pfam" id="PF13480">
    <property type="entry name" value="Acetyltransf_6"/>
    <property type="match status" value="1"/>
</dbReference>
<evidence type="ECO:0000259" key="2">
    <source>
        <dbReference type="Pfam" id="PF13480"/>
    </source>
</evidence>
<dbReference type="Gene3D" id="3.40.630.30">
    <property type="match status" value="1"/>
</dbReference>
<dbReference type="SUPFAM" id="SSF55729">
    <property type="entry name" value="Acyl-CoA N-acyltransferases (Nat)"/>
    <property type="match status" value="1"/>
</dbReference>
<sequence length="399" mass="43227">MVDASSEAATGAASGRTPDAAPKATVHLAAEDAIDAYRAACADAVVSPAQSFAWINAWVASIRPDFLVAALDAGDGPAFAIALEVTRSGPCRVARFMSGRHANGNFPPLPRKTAQSVTPGDLDAIVAAIRVARPDVDMLAFERLADRMEDRENPLLALPHSPSANLSLGVDLAGGFDELLDRANGKRKRKKHRSQVRKFEAAGGFRRIEAKTPTEATAMLDAFFVMKEDRFREMGITNVFGEPSVRSFFRALFAEALAEEEPAFLLHGLEIGGRLRAVTGSSRAADRLICEFGSIAKGDLGNASPGDFLFFDNIREACEKGFAIYDFSVGDEPYKRLWCDIETTHFDVFVPLTVKGRLMAASMRATSRLKSAVKKSPTVWRIAKALRRRGSAPAHTQDD</sequence>
<dbReference type="AlphaFoldDB" id="A0A1I3YMU3"/>
<keyword evidence="4" id="KW-1185">Reference proteome</keyword>
<dbReference type="InterPro" id="IPR016181">
    <property type="entry name" value="Acyl_CoA_acyltransferase"/>
</dbReference>
<protein>
    <submittedName>
        <fullName evidence="3">Acetyltransferase involved in cellulose biosynthesis, CelD/BcsL family</fullName>
    </submittedName>
</protein>
<accession>A0A1I3YMU3</accession>
<gene>
    <name evidence="3" type="ORF">SAMN04488498_10549</name>
</gene>
<keyword evidence="3" id="KW-0808">Transferase</keyword>
<evidence type="ECO:0000313" key="3">
    <source>
        <dbReference type="EMBL" id="SFK33134.1"/>
    </source>
</evidence>
<feature type="region of interest" description="Disordered" evidence="1">
    <location>
        <begin position="1"/>
        <end position="22"/>
    </location>
</feature>
<proteinExistence type="predicted"/>
<evidence type="ECO:0000256" key="1">
    <source>
        <dbReference type="SAM" id="MobiDB-lite"/>
    </source>
</evidence>
<dbReference type="RefSeq" id="WP_149760084.1">
    <property type="nucleotide sequence ID" value="NZ_BSPE01000056.1"/>
</dbReference>
<name>A0A1I3YMU3_9HYPH</name>
<dbReference type="OrthoDB" id="8193702at2"/>
<dbReference type="Proteomes" id="UP000323300">
    <property type="component" value="Unassembled WGS sequence"/>
</dbReference>
<organism evidence="3 4">
    <name type="scientific">Neomesorhizobium albiziae</name>
    <dbReference type="NCBI Taxonomy" id="335020"/>
    <lineage>
        <taxon>Bacteria</taxon>
        <taxon>Pseudomonadati</taxon>
        <taxon>Pseudomonadota</taxon>
        <taxon>Alphaproteobacteria</taxon>
        <taxon>Hyphomicrobiales</taxon>
        <taxon>Phyllobacteriaceae</taxon>
        <taxon>Neomesorhizobium</taxon>
    </lineage>
</organism>
<feature type="domain" description="BioF2-like acetyltransferase" evidence="2">
    <location>
        <begin position="187"/>
        <end position="336"/>
    </location>
</feature>
<dbReference type="InterPro" id="IPR038740">
    <property type="entry name" value="BioF2-like_GNAT_dom"/>
</dbReference>
<feature type="compositionally biased region" description="Low complexity" evidence="1">
    <location>
        <begin position="1"/>
        <end position="15"/>
    </location>
</feature>
<reference evidence="3 4" key="1">
    <citation type="submission" date="2016-10" db="EMBL/GenBank/DDBJ databases">
        <authorList>
            <person name="Varghese N."/>
            <person name="Submissions S."/>
        </authorList>
    </citation>
    <scope>NUCLEOTIDE SEQUENCE [LARGE SCALE GENOMIC DNA]</scope>
    <source>
        <strain evidence="3 4">DSM 21822</strain>
    </source>
</reference>